<evidence type="ECO:0000313" key="4">
    <source>
        <dbReference type="Proteomes" id="UP000440694"/>
    </source>
</evidence>
<proteinExistence type="predicted"/>
<reference evidence="3 4" key="1">
    <citation type="submission" date="2019-11" db="EMBL/GenBank/DDBJ databases">
        <title>Identification of a novel strain.</title>
        <authorList>
            <person name="Xu Q."/>
            <person name="Wang G."/>
        </authorList>
    </citation>
    <scope>NUCLEOTIDE SEQUENCE [LARGE SCALE GENOMIC DNA]</scope>
    <source>
        <strain evidence="4">xq</strain>
    </source>
</reference>
<dbReference type="RefSeq" id="WP_154740139.1">
    <property type="nucleotide sequence ID" value="NZ_WMBQ01000002.1"/>
</dbReference>
<comment type="caution">
    <text evidence="3">The sequence shown here is derived from an EMBL/GenBank/DDBJ whole genome shotgun (WGS) entry which is preliminary data.</text>
</comment>
<keyword evidence="1" id="KW-0472">Membrane</keyword>
<protein>
    <submittedName>
        <fullName evidence="3">Integrase</fullName>
    </submittedName>
</protein>
<dbReference type="Pfam" id="PF20061">
    <property type="entry name" value="DUF6460"/>
    <property type="match status" value="1"/>
</dbReference>
<dbReference type="Proteomes" id="UP000440694">
    <property type="component" value="Unassembled WGS sequence"/>
</dbReference>
<keyword evidence="4" id="KW-1185">Reference proteome</keyword>
<dbReference type="AlphaFoldDB" id="A0A6I3KNW1"/>
<organism evidence="3 4">
    <name type="scientific">Hyphomicrobium album</name>
    <dbReference type="NCBI Taxonomy" id="2665159"/>
    <lineage>
        <taxon>Bacteria</taxon>
        <taxon>Pseudomonadati</taxon>
        <taxon>Pseudomonadota</taxon>
        <taxon>Alphaproteobacteria</taxon>
        <taxon>Hyphomicrobiales</taxon>
        <taxon>Hyphomicrobiaceae</taxon>
        <taxon>Hyphomicrobium</taxon>
    </lineage>
</organism>
<name>A0A6I3KNW1_9HYPH</name>
<feature type="domain" description="DUF6460" evidence="2">
    <location>
        <begin position="50"/>
        <end position="84"/>
    </location>
</feature>
<feature type="transmembrane region" description="Helical" evidence="1">
    <location>
        <begin position="12"/>
        <end position="34"/>
    </location>
</feature>
<accession>A0A6I3KNW1</accession>
<sequence length="99" mass="10657">MDRNTFLGGSVLGVIVRLLVLSLVVGVILSVLGITPENIFDRINVMLRRIYDLGFGAIESVLGYVILGAMVVVPIWFISRLIKATRGPDVPPPPRGGSV</sequence>
<evidence type="ECO:0000313" key="3">
    <source>
        <dbReference type="EMBL" id="MTD95610.1"/>
    </source>
</evidence>
<evidence type="ECO:0000256" key="1">
    <source>
        <dbReference type="SAM" id="Phobius"/>
    </source>
</evidence>
<gene>
    <name evidence="3" type="ORF">GIW81_14825</name>
</gene>
<dbReference type="InterPro" id="IPR045594">
    <property type="entry name" value="DUF6460"/>
</dbReference>
<evidence type="ECO:0000259" key="2">
    <source>
        <dbReference type="Pfam" id="PF20061"/>
    </source>
</evidence>
<feature type="transmembrane region" description="Helical" evidence="1">
    <location>
        <begin position="54"/>
        <end position="78"/>
    </location>
</feature>
<keyword evidence="1" id="KW-0812">Transmembrane</keyword>
<dbReference type="EMBL" id="WMBQ01000002">
    <property type="protein sequence ID" value="MTD95610.1"/>
    <property type="molecule type" value="Genomic_DNA"/>
</dbReference>
<keyword evidence="1" id="KW-1133">Transmembrane helix</keyword>